<dbReference type="InterPro" id="IPR032093">
    <property type="entry name" value="PhoD_N"/>
</dbReference>
<organism evidence="3 4">
    <name type="scientific">Parahaliea mediterranea</name>
    <dbReference type="NCBI Taxonomy" id="651086"/>
    <lineage>
        <taxon>Bacteria</taxon>
        <taxon>Pseudomonadati</taxon>
        <taxon>Pseudomonadota</taxon>
        <taxon>Gammaproteobacteria</taxon>
        <taxon>Cellvibrionales</taxon>
        <taxon>Halieaceae</taxon>
        <taxon>Parahaliea</taxon>
    </lineage>
</organism>
<gene>
    <name evidence="3" type="ORF">JYP50_06135</name>
</gene>
<dbReference type="InterPro" id="IPR029052">
    <property type="entry name" value="Metallo-depent_PP-like"/>
</dbReference>
<accession>A0A939ILN6</accession>
<proteinExistence type="predicted"/>
<dbReference type="Pfam" id="PF09423">
    <property type="entry name" value="PhoD"/>
    <property type="match status" value="1"/>
</dbReference>
<dbReference type="InterPro" id="IPR052900">
    <property type="entry name" value="Phospholipid_Metab_Enz"/>
</dbReference>
<evidence type="ECO:0000259" key="1">
    <source>
        <dbReference type="Pfam" id="PF09423"/>
    </source>
</evidence>
<dbReference type="Gene3D" id="3.60.21.70">
    <property type="entry name" value="PhoD-like phosphatase"/>
    <property type="match status" value="1"/>
</dbReference>
<keyword evidence="4" id="KW-1185">Reference proteome</keyword>
<sequence length="582" mass="62583">MPQPPSHLTRRALIKGIGASALLPLLSANLAGCSDSSDSRADGDTPIDSVPATFEHGVASGDPLDDRVILWTRVTPEREGTVAVDWELALDEAFEQVVASGQDTTTSAVDYTFKVDAVGLDPGSDYFYRFRSGDNSSPVGRTRTAATGALASVSFAVVSCSNYPAGFFNVYREVAGREVDAVLHLGDYIYEYGADGYASERAEAYGRVVTPPTEIVSLADYRARYAQYHGDPDLQACHARHPFIVVWDDHEVANDAWREGAENHSPDSEGGYGERRAAAIQAWYEWLPVRPPADAREIIYRRFRYGDLVDLLMLDTRNIGRDRQVDYTAFANGGVIDPVAARAAVADSARTLLGGEQLDWLKGALSDSGARWQVLGQQVLMARQAMPEPLVRALATSIGGDSALEEATAAALTAVAAKGKAPQDRSAAEQALLDSAIPLNPDAWDGYAFERDDLLNHARQLQSRLVVFAGDTHNAWASQLTAADGEVVGVEFACPSVSSPGAEAVIGADNAALFGPLAVNLVDDLRYANLVNRGFVEATFTADSAQARWLYVSGVDSRDYQLDADAERHLGVARDTLLVNGI</sequence>
<dbReference type="PANTHER" id="PTHR43606">
    <property type="entry name" value="PHOSPHATASE, PUTATIVE (AFU_ORTHOLOGUE AFUA_6G08710)-RELATED"/>
    <property type="match status" value="1"/>
</dbReference>
<evidence type="ECO:0000259" key="2">
    <source>
        <dbReference type="Pfam" id="PF16655"/>
    </source>
</evidence>
<name>A0A939ILN6_9GAMM</name>
<dbReference type="AlphaFoldDB" id="A0A939ILN6"/>
<reference evidence="3" key="1">
    <citation type="submission" date="2021-02" db="EMBL/GenBank/DDBJ databases">
        <title>PHA producing bacteria isolated from coastal sediment in Guangdong, Shenzhen.</title>
        <authorList>
            <person name="Zheng W."/>
            <person name="Yu S."/>
            <person name="Huang Y."/>
        </authorList>
    </citation>
    <scope>NUCLEOTIDE SEQUENCE</scope>
    <source>
        <strain evidence="3">TN14-10</strain>
    </source>
</reference>
<dbReference type="Proteomes" id="UP000664303">
    <property type="component" value="Unassembled WGS sequence"/>
</dbReference>
<dbReference type="Pfam" id="PF16655">
    <property type="entry name" value="PhoD_N"/>
    <property type="match status" value="1"/>
</dbReference>
<protein>
    <submittedName>
        <fullName evidence="3">Alkaline phosphatase D family protein</fullName>
    </submittedName>
</protein>
<feature type="domain" description="Phospholipase D N-terminal" evidence="2">
    <location>
        <begin position="56"/>
        <end position="144"/>
    </location>
</feature>
<dbReference type="PANTHER" id="PTHR43606:SF2">
    <property type="entry name" value="ALKALINE PHOSPHATASE FAMILY PROTEIN (AFU_ORTHOLOGUE AFUA_5G03860)"/>
    <property type="match status" value="1"/>
</dbReference>
<comment type="caution">
    <text evidence="3">The sequence shown here is derived from an EMBL/GenBank/DDBJ whole genome shotgun (WGS) entry which is preliminary data.</text>
</comment>
<dbReference type="EMBL" id="JAFKCZ010000004">
    <property type="protein sequence ID" value="MBN7796157.1"/>
    <property type="molecule type" value="Genomic_DNA"/>
</dbReference>
<dbReference type="InterPro" id="IPR038607">
    <property type="entry name" value="PhoD-like_sf"/>
</dbReference>
<dbReference type="RefSeq" id="WP_206559602.1">
    <property type="nucleotide sequence ID" value="NZ_JAFKCZ010000004.1"/>
</dbReference>
<dbReference type="SUPFAM" id="SSF56300">
    <property type="entry name" value="Metallo-dependent phosphatases"/>
    <property type="match status" value="1"/>
</dbReference>
<evidence type="ECO:0000313" key="4">
    <source>
        <dbReference type="Proteomes" id="UP000664303"/>
    </source>
</evidence>
<dbReference type="InterPro" id="IPR006311">
    <property type="entry name" value="TAT_signal"/>
</dbReference>
<dbReference type="CDD" id="cd07389">
    <property type="entry name" value="MPP_PhoD"/>
    <property type="match status" value="1"/>
</dbReference>
<dbReference type="InterPro" id="IPR018946">
    <property type="entry name" value="PhoD-like_MPP"/>
</dbReference>
<dbReference type="PROSITE" id="PS51318">
    <property type="entry name" value="TAT"/>
    <property type="match status" value="1"/>
</dbReference>
<feature type="domain" description="PhoD-like phosphatase metallophosphatase" evidence="1">
    <location>
        <begin position="155"/>
        <end position="549"/>
    </location>
</feature>
<evidence type="ECO:0000313" key="3">
    <source>
        <dbReference type="EMBL" id="MBN7796157.1"/>
    </source>
</evidence>
<dbReference type="Gene3D" id="2.60.40.380">
    <property type="entry name" value="Purple acid phosphatase-like, N-terminal"/>
    <property type="match status" value="1"/>
</dbReference>